<dbReference type="GO" id="GO:0005886">
    <property type="term" value="C:plasma membrane"/>
    <property type="evidence" value="ECO:0007669"/>
    <property type="project" value="UniProtKB-SubCell"/>
</dbReference>
<feature type="transmembrane region" description="Helical" evidence="1">
    <location>
        <begin position="12"/>
        <end position="33"/>
    </location>
</feature>
<dbReference type="Proteomes" id="UP000294650">
    <property type="component" value="Unassembled WGS sequence"/>
</dbReference>
<dbReference type="PANTHER" id="PTHR37305">
    <property type="entry name" value="INTEGRAL MEMBRANE PROTEIN-RELATED"/>
    <property type="match status" value="1"/>
</dbReference>
<accession>A0A4R3NBG3</accession>
<feature type="transmembrane region" description="Helical" evidence="1">
    <location>
        <begin position="71"/>
        <end position="95"/>
    </location>
</feature>
<feature type="transmembrane region" description="Helical" evidence="1">
    <location>
        <begin position="156"/>
        <end position="181"/>
    </location>
</feature>
<feature type="transmembrane region" description="Helical" evidence="1">
    <location>
        <begin position="188"/>
        <end position="206"/>
    </location>
</feature>
<feature type="transmembrane region" description="Helical" evidence="1">
    <location>
        <begin position="238"/>
        <end position="257"/>
    </location>
</feature>
<feature type="transmembrane region" description="Helical" evidence="1">
    <location>
        <begin position="122"/>
        <end position="144"/>
    </location>
</feature>
<keyword evidence="3" id="KW-1185">Reference proteome</keyword>
<gene>
    <name evidence="2" type="ORF">EDD68_101365</name>
</gene>
<evidence type="ECO:0000313" key="3">
    <source>
        <dbReference type="Proteomes" id="UP000294650"/>
    </source>
</evidence>
<proteinExistence type="predicted"/>
<protein>
    <submittedName>
        <fullName evidence="2">ABC-2 type transport system permease protein</fullName>
    </submittedName>
</protein>
<dbReference type="PANTHER" id="PTHR37305:SF1">
    <property type="entry name" value="MEMBRANE PROTEIN"/>
    <property type="match status" value="1"/>
</dbReference>
<name>A0A4R3NBG3_9BACI</name>
<dbReference type="EMBL" id="SMAN01000001">
    <property type="protein sequence ID" value="TCT26999.1"/>
    <property type="molecule type" value="Genomic_DNA"/>
</dbReference>
<evidence type="ECO:0000256" key="1">
    <source>
        <dbReference type="SAM" id="Phobius"/>
    </source>
</evidence>
<reference evidence="2 3" key="1">
    <citation type="submission" date="2019-03" db="EMBL/GenBank/DDBJ databases">
        <title>Genomic Encyclopedia of Type Strains, Phase IV (KMG-IV): sequencing the most valuable type-strain genomes for metagenomic binning, comparative biology and taxonomic classification.</title>
        <authorList>
            <person name="Goeker M."/>
        </authorList>
    </citation>
    <scope>NUCLEOTIDE SEQUENCE [LARGE SCALE GENOMIC DNA]</scope>
    <source>
        <strain evidence="2 3">DSM 25894</strain>
    </source>
</reference>
<keyword evidence="1" id="KW-0812">Transmembrane</keyword>
<dbReference type="GO" id="GO:0140359">
    <property type="term" value="F:ABC-type transporter activity"/>
    <property type="evidence" value="ECO:0007669"/>
    <property type="project" value="InterPro"/>
</dbReference>
<dbReference type="RefSeq" id="WP_132370490.1">
    <property type="nucleotide sequence ID" value="NZ_SMAN01000001.1"/>
</dbReference>
<keyword evidence="1" id="KW-0472">Membrane</keyword>
<organism evidence="2 3">
    <name type="scientific">Melghiribacillus thermohalophilus</name>
    <dbReference type="NCBI Taxonomy" id="1324956"/>
    <lineage>
        <taxon>Bacteria</taxon>
        <taxon>Bacillati</taxon>
        <taxon>Bacillota</taxon>
        <taxon>Bacilli</taxon>
        <taxon>Bacillales</taxon>
        <taxon>Bacillaceae</taxon>
        <taxon>Melghiribacillus</taxon>
    </lineage>
</organism>
<keyword evidence="1" id="KW-1133">Transmembrane helix</keyword>
<dbReference type="Pfam" id="PF12679">
    <property type="entry name" value="ABC2_membrane_2"/>
    <property type="match status" value="1"/>
</dbReference>
<evidence type="ECO:0000313" key="2">
    <source>
        <dbReference type="EMBL" id="TCT26999.1"/>
    </source>
</evidence>
<dbReference type="AlphaFoldDB" id="A0A4R3NBG3"/>
<sequence length="265" mass="30019">MNMYRHELRDILKPTMIWTFSIMAITIFFFSMYPTFSKEAESLRRMLEGFPQAILEALNFDINAFTSILGFYSYIFVYISLAGAIQAMILGTGIISREIREKTADFLLTKPVTRKAIMTSKLLAALTAIIITNIGYVSAAYLMAAIVESEGFQQGVFFLISLSLLFIQLIFLAIGLITAVMVSRLKSVLPVSLGTVFGFFVINMFAKSIGDDKMGYFTPFYYFDSMYVLQHKAYDPELMMLTIILIIMMVTGSYVMYAKKDIHTI</sequence>
<dbReference type="OrthoDB" id="9800309at2"/>
<comment type="caution">
    <text evidence="2">The sequence shown here is derived from an EMBL/GenBank/DDBJ whole genome shotgun (WGS) entry which is preliminary data.</text>
</comment>